<organism evidence="1 2">
    <name type="scientific">Cercophora newfieldiana</name>
    <dbReference type="NCBI Taxonomy" id="92897"/>
    <lineage>
        <taxon>Eukaryota</taxon>
        <taxon>Fungi</taxon>
        <taxon>Dikarya</taxon>
        <taxon>Ascomycota</taxon>
        <taxon>Pezizomycotina</taxon>
        <taxon>Sordariomycetes</taxon>
        <taxon>Sordariomycetidae</taxon>
        <taxon>Sordariales</taxon>
        <taxon>Lasiosphaeriaceae</taxon>
        <taxon>Cercophora</taxon>
    </lineage>
</organism>
<dbReference type="AlphaFoldDB" id="A0AA39XRV1"/>
<evidence type="ECO:0000313" key="2">
    <source>
        <dbReference type="Proteomes" id="UP001174936"/>
    </source>
</evidence>
<protein>
    <submittedName>
        <fullName evidence="1">Uncharacterized protein</fullName>
    </submittedName>
</protein>
<gene>
    <name evidence="1" type="ORF">B0T16DRAFT_236553</name>
</gene>
<sequence length="88" mass="9634">MGCLVCSLLGAVFACGPIWEESGPIRLNASVNQKREDCLDPLASFWLAGRTAPPGPAISARATGRRRIRLQVGQYHALQNFPDFRLHS</sequence>
<proteinExistence type="predicted"/>
<dbReference type="EMBL" id="JAULSV010000007">
    <property type="protein sequence ID" value="KAK0639077.1"/>
    <property type="molecule type" value="Genomic_DNA"/>
</dbReference>
<accession>A0AA39XRV1</accession>
<evidence type="ECO:0000313" key="1">
    <source>
        <dbReference type="EMBL" id="KAK0639077.1"/>
    </source>
</evidence>
<keyword evidence="2" id="KW-1185">Reference proteome</keyword>
<dbReference type="Proteomes" id="UP001174936">
    <property type="component" value="Unassembled WGS sequence"/>
</dbReference>
<comment type="caution">
    <text evidence="1">The sequence shown here is derived from an EMBL/GenBank/DDBJ whole genome shotgun (WGS) entry which is preliminary data.</text>
</comment>
<name>A0AA39XRV1_9PEZI</name>
<reference evidence="1" key="1">
    <citation type="submission" date="2023-06" db="EMBL/GenBank/DDBJ databases">
        <title>Genome-scale phylogeny and comparative genomics of the fungal order Sordariales.</title>
        <authorList>
            <consortium name="Lawrence Berkeley National Laboratory"/>
            <person name="Hensen N."/>
            <person name="Bonometti L."/>
            <person name="Westerberg I."/>
            <person name="Brannstrom I.O."/>
            <person name="Guillou S."/>
            <person name="Cros-Aarteil S."/>
            <person name="Calhoun S."/>
            <person name="Haridas S."/>
            <person name="Kuo A."/>
            <person name="Mondo S."/>
            <person name="Pangilinan J."/>
            <person name="Riley R."/>
            <person name="Labutti K."/>
            <person name="Andreopoulos B."/>
            <person name="Lipzen A."/>
            <person name="Chen C."/>
            <person name="Yanf M."/>
            <person name="Daum C."/>
            <person name="Ng V."/>
            <person name="Clum A."/>
            <person name="Steindorff A."/>
            <person name="Ohm R."/>
            <person name="Martin F."/>
            <person name="Silar P."/>
            <person name="Natvig D."/>
            <person name="Lalanne C."/>
            <person name="Gautier V."/>
            <person name="Ament-Velasquez S.L."/>
            <person name="Kruys A."/>
            <person name="Hutchinson M.I."/>
            <person name="Powell A.J."/>
            <person name="Barry K."/>
            <person name="Miller A.N."/>
            <person name="Grigoriev I.V."/>
            <person name="Debuchy R."/>
            <person name="Gladieux P."/>
            <person name="Thoren M.H."/>
            <person name="Johannesson H."/>
        </authorList>
    </citation>
    <scope>NUCLEOTIDE SEQUENCE</scope>
    <source>
        <strain evidence="1">SMH2532-1</strain>
    </source>
</reference>